<dbReference type="OrthoDB" id="7688673at2"/>
<keyword evidence="2" id="KW-1185">Reference proteome</keyword>
<comment type="caution">
    <text evidence="1">The sequence shown here is derived from an EMBL/GenBank/DDBJ whole genome shotgun (WGS) entry which is preliminary data.</text>
</comment>
<proteinExistence type="predicted"/>
<accession>A0A4R4NRK5</accession>
<evidence type="ECO:0000313" key="2">
    <source>
        <dbReference type="Proteomes" id="UP000295431"/>
    </source>
</evidence>
<dbReference type="AlphaFoldDB" id="A0A4R4NRK5"/>
<sequence>MKPSDDLTSLVRTKGGRHERWNALLADAGGLTVEEAFLRTVSAATIRRDFDRLAQSLCPVFTALALRRSVGRLDP</sequence>
<protein>
    <submittedName>
        <fullName evidence="1">DeoR family transcriptional regulator</fullName>
    </submittedName>
</protein>
<reference evidence="1 2" key="1">
    <citation type="submission" date="2019-03" db="EMBL/GenBank/DDBJ databases">
        <title>Draft genome sequences of novel Actinobacteria.</title>
        <authorList>
            <person name="Sahin N."/>
            <person name="Ay H."/>
            <person name="Saygin H."/>
        </authorList>
    </citation>
    <scope>NUCLEOTIDE SEQUENCE [LARGE SCALE GENOMIC DNA]</scope>
    <source>
        <strain evidence="1 2">DSM 45347</strain>
    </source>
</reference>
<dbReference type="EMBL" id="SMJW01000150">
    <property type="protein sequence ID" value="TDC12005.1"/>
    <property type="molecule type" value="Genomic_DNA"/>
</dbReference>
<evidence type="ECO:0000313" key="1">
    <source>
        <dbReference type="EMBL" id="TDC12005.1"/>
    </source>
</evidence>
<dbReference type="Proteomes" id="UP000295431">
    <property type="component" value="Unassembled WGS sequence"/>
</dbReference>
<dbReference type="RefSeq" id="WP_131942708.1">
    <property type="nucleotide sequence ID" value="NZ_BAAAMX010000020.1"/>
</dbReference>
<name>A0A4R4NRK5_9ACTN</name>
<gene>
    <name evidence="1" type="ORF">E1284_25690</name>
</gene>
<organism evidence="1 2">
    <name type="scientific">Actinomadura bangladeshensis</name>
    <dbReference type="NCBI Taxonomy" id="453573"/>
    <lineage>
        <taxon>Bacteria</taxon>
        <taxon>Bacillati</taxon>
        <taxon>Actinomycetota</taxon>
        <taxon>Actinomycetes</taxon>
        <taxon>Streptosporangiales</taxon>
        <taxon>Thermomonosporaceae</taxon>
        <taxon>Actinomadura</taxon>
    </lineage>
</organism>